<dbReference type="GO" id="GO:0035255">
    <property type="term" value="F:ionotropic glutamate receptor binding"/>
    <property type="evidence" value="ECO:0007669"/>
    <property type="project" value="TreeGrafter"/>
</dbReference>
<dbReference type="EMBL" id="JAZGQO010000015">
    <property type="protein sequence ID" value="KAK6168765.1"/>
    <property type="molecule type" value="Genomic_DNA"/>
</dbReference>
<dbReference type="GO" id="GO:0045211">
    <property type="term" value="C:postsynaptic membrane"/>
    <property type="evidence" value="ECO:0007669"/>
    <property type="project" value="TreeGrafter"/>
</dbReference>
<dbReference type="CDD" id="cd17091">
    <property type="entry name" value="FERM_F0_SHANK"/>
    <property type="match status" value="1"/>
</dbReference>
<sequence>MPAPADTSFMSENQSGTVYIRIAIPELKIQKCLQFELDDTVWQAKQRVLAAFSKDLRDSLNYGLYLPPVNGRAGKFLDEERFLKEYPLQGPIGFLEFKYKRRVYKVMQINPRKLKQLHTKSQFKNFLEQVRNGNIEKVTKLTNKGLDPNFHDYDSGETPLTIATTLPQDKCREIIMSLVSGGAHLDFRNKQGVTPMHCAAIHGNLEAIKALLDLGASPDYKDYRNLTPLYYCVSNDSNAICVEVLLHERAVVGTHDEQGWFEIHQACRYGKVQHLEHLLYYGADMDVQNASGNTPLHVCCVNNQESCARVLLFRGANKEILNYNNQTPYQVCIMANNQDLAEIIKNHSIDDVVPFREIPKYSERRKMLNVTTSIRNLVRCRSDPRLNLSLLEEQFLKGGMSNPLMNNDHYDNGSYPPSREYNSDSPRSLSISSSSSGPVLSVGDQGFYEGRESWFPGGPVQDGQLRRAGSMGNLIDDTVTMHRNTLAALVQQNNGR</sequence>
<evidence type="ECO:0000256" key="2">
    <source>
        <dbReference type="SAM" id="MobiDB-lite"/>
    </source>
</evidence>
<dbReference type="PROSITE" id="PS50297">
    <property type="entry name" value="ANK_REP_REGION"/>
    <property type="match status" value="3"/>
</dbReference>
<evidence type="ECO:0000313" key="3">
    <source>
        <dbReference type="EMBL" id="KAK6168765.1"/>
    </source>
</evidence>
<dbReference type="SMART" id="SM00248">
    <property type="entry name" value="ANK"/>
    <property type="match status" value="6"/>
</dbReference>
<gene>
    <name evidence="3" type="ORF">SNE40_019947</name>
</gene>
<dbReference type="GO" id="GO:0014069">
    <property type="term" value="C:postsynaptic density"/>
    <property type="evidence" value="ECO:0007669"/>
    <property type="project" value="TreeGrafter"/>
</dbReference>
<dbReference type="PANTHER" id="PTHR24135:SF28">
    <property type="entry name" value="LD13733P"/>
    <property type="match status" value="1"/>
</dbReference>
<proteinExistence type="predicted"/>
<dbReference type="InterPro" id="IPR051569">
    <property type="entry name" value="SHANK"/>
</dbReference>
<dbReference type="PANTHER" id="PTHR24135">
    <property type="entry name" value="SH3 AND MULTIPLE ANKYRIN REPEAT DOMAINS PROTEIN"/>
    <property type="match status" value="1"/>
</dbReference>
<comment type="caution">
    <text evidence="3">The sequence shown here is derived from an EMBL/GenBank/DDBJ whole genome shotgun (WGS) entry which is preliminary data.</text>
</comment>
<protein>
    <submittedName>
        <fullName evidence="3">Uncharacterized protein</fullName>
    </submittedName>
</protein>
<dbReference type="GO" id="GO:0043197">
    <property type="term" value="C:dendritic spine"/>
    <property type="evidence" value="ECO:0007669"/>
    <property type="project" value="TreeGrafter"/>
</dbReference>
<name>A0AAN8IY24_PATCE</name>
<evidence type="ECO:0000313" key="4">
    <source>
        <dbReference type="Proteomes" id="UP001347796"/>
    </source>
</evidence>
<feature type="region of interest" description="Disordered" evidence="2">
    <location>
        <begin position="401"/>
        <end position="439"/>
    </location>
</feature>
<dbReference type="FunFam" id="3.10.20.90:FF:000029">
    <property type="entry name" value="SH3 and multiple ankyrin repeat domains protein 1"/>
    <property type="match status" value="1"/>
</dbReference>
<dbReference type="Proteomes" id="UP001347796">
    <property type="component" value="Unassembled WGS sequence"/>
</dbReference>
<organism evidence="3 4">
    <name type="scientific">Patella caerulea</name>
    <name type="common">Rayed Mediterranean limpet</name>
    <dbReference type="NCBI Taxonomy" id="87958"/>
    <lineage>
        <taxon>Eukaryota</taxon>
        <taxon>Metazoa</taxon>
        <taxon>Spiralia</taxon>
        <taxon>Lophotrochozoa</taxon>
        <taxon>Mollusca</taxon>
        <taxon>Gastropoda</taxon>
        <taxon>Patellogastropoda</taxon>
        <taxon>Patelloidea</taxon>
        <taxon>Patellidae</taxon>
        <taxon>Patella</taxon>
    </lineage>
</organism>
<dbReference type="AlphaFoldDB" id="A0AAN8IY24"/>
<keyword evidence="1" id="KW-0040">ANK repeat</keyword>
<dbReference type="SUPFAM" id="SSF48403">
    <property type="entry name" value="Ankyrin repeat"/>
    <property type="match status" value="1"/>
</dbReference>
<dbReference type="Pfam" id="PF12796">
    <property type="entry name" value="Ank_2"/>
    <property type="match status" value="2"/>
</dbReference>
<dbReference type="Gene3D" id="3.10.20.90">
    <property type="entry name" value="Phosphatidylinositol 3-kinase Catalytic Subunit, Chain A, domain 1"/>
    <property type="match status" value="1"/>
</dbReference>
<dbReference type="InterPro" id="IPR036770">
    <property type="entry name" value="Ankyrin_rpt-contain_sf"/>
</dbReference>
<evidence type="ECO:0000256" key="1">
    <source>
        <dbReference type="PROSITE-ProRule" id="PRU00023"/>
    </source>
</evidence>
<feature type="compositionally biased region" description="Low complexity" evidence="2">
    <location>
        <begin position="423"/>
        <end position="439"/>
    </location>
</feature>
<accession>A0AAN8IY24</accession>
<feature type="repeat" description="ANK" evidence="1">
    <location>
        <begin position="258"/>
        <end position="290"/>
    </location>
</feature>
<dbReference type="PROSITE" id="PS50088">
    <property type="entry name" value="ANK_REPEAT"/>
    <property type="match status" value="4"/>
</dbReference>
<feature type="repeat" description="ANK" evidence="1">
    <location>
        <begin position="155"/>
        <end position="190"/>
    </location>
</feature>
<keyword evidence="4" id="KW-1185">Reference proteome</keyword>
<feature type="repeat" description="ANK" evidence="1">
    <location>
        <begin position="291"/>
        <end position="323"/>
    </location>
</feature>
<dbReference type="InterPro" id="IPR002110">
    <property type="entry name" value="Ankyrin_rpt"/>
</dbReference>
<dbReference type="Gene3D" id="1.25.40.20">
    <property type="entry name" value="Ankyrin repeat-containing domain"/>
    <property type="match status" value="1"/>
</dbReference>
<reference evidence="3 4" key="1">
    <citation type="submission" date="2024-01" db="EMBL/GenBank/DDBJ databases">
        <title>The genome of the rayed Mediterranean limpet Patella caerulea (Linnaeus, 1758).</title>
        <authorList>
            <person name="Anh-Thu Weber A."/>
            <person name="Halstead-Nussloch G."/>
        </authorList>
    </citation>
    <scope>NUCLEOTIDE SEQUENCE [LARGE SCALE GENOMIC DNA]</scope>
    <source>
        <strain evidence="3">AATW-2023a</strain>
        <tissue evidence="3">Whole specimen</tissue>
    </source>
</reference>
<dbReference type="GO" id="GO:0030160">
    <property type="term" value="F:synaptic receptor adaptor activity"/>
    <property type="evidence" value="ECO:0007669"/>
    <property type="project" value="TreeGrafter"/>
</dbReference>
<feature type="repeat" description="ANK" evidence="1">
    <location>
        <begin position="191"/>
        <end position="223"/>
    </location>
</feature>